<protein>
    <recommendedName>
        <fullName evidence="3">Asp23/Gls24 family envelope stress response protein</fullName>
    </recommendedName>
</protein>
<evidence type="ECO:0008006" key="3">
    <source>
        <dbReference type="Google" id="ProtNLM"/>
    </source>
</evidence>
<sequence length="287" mass="32027">MNSKNHLTEFSKKEVIKGVKVIAFVGPAGTGKSQRAQLVAKDLGADYIIDDGLVIRKGQIVCGRSAKTEKNQIKAIRRALFQFEDHREAVRSFLKKAQPCTVMIISTSVGMVEQITNNLGLNTPEKIIRIEEVASKEEIMNARRERAIKGQHVIPVSHVQVRRNFAGKLVGRLKVFLSDKQEHEGEKTIVRPPFKFYGSLHIEPTAIEQIGKFVVAGTRGVSKVIDVDVKSLDEKVALSVQIRAICGELQFFELGKLIQKRLNSAISTFTGLEVARIDLIIQEVDFR</sequence>
<keyword evidence="2" id="KW-1185">Reference proteome</keyword>
<dbReference type="AlphaFoldDB" id="G7VA86"/>
<organism evidence="1 2">
    <name type="scientific">Thermovirga lienii (strain ATCC BAA-1197 / DSM 17291 / Cas60314)</name>
    <dbReference type="NCBI Taxonomy" id="580340"/>
    <lineage>
        <taxon>Bacteria</taxon>
        <taxon>Thermotogati</taxon>
        <taxon>Synergistota</taxon>
        <taxon>Synergistia</taxon>
        <taxon>Synergistales</taxon>
        <taxon>Thermovirgaceae</taxon>
        <taxon>Thermovirga</taxon>
    </lineage>
</organism>
<gene>
    <name evidence="1" type="ordered locus">Tlie_1053</name>
</gene>
<proteinExistence type="predicted"/>
<reference evidence="1 2" key="2">
    <citation type="journal article" date="2012" name="Stand. Genomic Sci.">
        <title>Genome sequence of the moderately thermophilic, amino-acid-degrading and sulfur-reducing bacterium Thermovirga lienii type strain (Cas60314(T)).</title>
        <authorList>
            <person name="Goker M."/>
            <person name="Saunders E."/>
            <person name="Lapidus A."/>
            <person name="Nolan M."/>
            <person name="Lucas S."/>
            <person name="Hammon N."/>
            <person name="Deshpande S."/>
            <person name="Cheng J.F."/>
            <person name="Han C."/>
            <person name="Tapia R."/>
            <person name="Goodwin L.A."/>
            <person name="Pitluck S."/>
            <person name="Liolios K."/>
            <person name="Mavromatis K."/>
            <person name="Pagani I."/>
            <person name="Ivanova N."/>
            <person name="Mikhailova N."/>
            <person name="Pati A."/>
            <person name="Chen A."/>
            <person name="Palaniappan K."/>
            <person name="Land M."/>
            <person name="Chang Y.J."/>
            <person name="Jeffries C.D."/>
            <person name="Brambilla E.M."/>
            <person name="Rohde M."/>
            <person name="Spring S."/>
            <person name="Detter J.C."/>
            <person name="Woyke T."/>
            <person name="Bristow J."/>
            <person name="Eisen J.A."/>
            <person name="Markowitz V."/>
            <person name="Hugenholtz P."/>
            <person name="Kyrpides N.C."/>
            <person name="Klenk H.P."/>
        </authorList>
    </citation>
    <scope>NUCLEOTIDE SEQUENCE [LARGE SCALE GENOMIC DNA]</scope>
    <source>
        <strain evidence="2">ATCC BAA-1197 / DSM 17291 / Cas60314</strain>
    </source>
</reference>
<reference evidence="2" key="1">
    <citation type="submission" date="2011-10" db="EMBL/GenBank/DDBJ databases">
        <title>The complete genome of chromosome of Thermovirga lienii DSM 17291.</title>
        <authorList>
            <consortium name="US DOE Joint Genome Institute (JGI-PGF)"/>
            <person name="Lucas S."/>
            <person name="Copeland A."/>
            <person name="Lapidus A."/>
            <person name="Glavina del Rio T."/>
            <person name="Dalin E."/>
            <person name="Tice H."/>
            <person name="Bruce D."/>
            <person name="Goodwin L."/>
            <person name="Pitluck S."/>
            <person name="Peters L."/>
            <person name="Mikhailova N."/>
            <person name="Saunders E."/>
            <person name="Kyrpides N."/>
            <person name="Mavromatis K."/>
            <person name="Ivanova N."/>
            <person name="Last F.I."/>
            <person name="Brettin T."/>
            <person name="Detter J.C."/>
            <person name="Han C."/>
            <person name="Larimer F."/>
            <person name="Land M."/>
            <person name="Hauser L."/>
            <person name="Markowitz V."/>
            <person name="Cheng J.-F."/>
            <person name="Hugenholtz P."/>
            <person name="Woyke T."/>
            <person name="Wu D."/>
            <person name="Spring S."/>
            <person name="Schroeder M."/>
            <person name="Brambilla E.-M."/>
            <person name="Klenk H.-P."/>
            <person name="Eisen J.A."/>
        </authorList>
    </citation>
    <scope>NUCLEOTIDE SEQUENCE [LARGE SCALE GENOMIC DNA]</scope>
    <source>
        <strain evidence="2">ATCC BAA-1197 / DSM 17291 / Cas60314</strain>
    </source>
</reference>
<evidence type="ECO:0000313" key="2">
    <source>
        <dbReference type="Proteomes" id="UP000005868"/>
    </source>
</evidence>
<accession>G7VA86</accession>
<dbReference type="STRING" id="580340.Tlie_1053"/>
<dbReference type="Proteomes" id="UP000005868">
    <property type="component" value="Chromosome"/>
</dbReference>
<dbReference type="Gene3D" id="3.40.50.300">
    <property type="entry name" value="P-loop containing nucleotide triphosphate hydrolases"/>
    <property type="match status" value="1"/>
</dbReference>
<dbReference type="eggNOG" id="COG0283">
    <property type="taxonomic scope" value="Bacteria"/>
</dbReference>
<dbReference type="SUPFAM" id="SSF52540">
    <property type="entry name" value="P-loop containing nucleoside triphosphate hydrolases"/>
    <property type="match status" value="2"/>
</dbReference>
<dbReference type="InterPro" id="IPR027417">
    <property type="entry name" value="P-loop_NTPase"/>
</dbReference>
<dbReference type="HOGENOM" id="CLU_056712_0_0_0"/>
<evidence type="ECO:0000313" key="1">
    <source>
        <dbReference type="EMBL" id="AER66786.1"/>
    </source>
</evidence>
<dbReference type="KEGG" id="tli:Tlie_1053"/>
<name>G7VA86_THELD</name>
<dbReference type="EMBL" id="CP003096">
    <property type="protein sequence ID" value="AER66786.1"/>
    <property type="molecule type" value="Genomic_DNA"/>
</dbReference>